<evidence type="ECO:0000256" key="4">
    <source>
        <dbReference type="ARBA" id="ARBA00022448"/>
    </source>
</evidence>
<evidence type="ECO:0000256" key="6">
    <source>
        <dbReference type="ARBA" id="ARBA00022692"/>
    </source>
</evidence>
<comment type="caution">
    <text evidence="9">Lacks conserved residue(s) required for the propagation of feature annotation.</text>
</comment>
<keyword evidence="6 9" id="KW-0812">Transmembrane</keyword>
<reference evidence="12" key="1">
    <citation type="journal article" date="2019" name="Int. J. Syst. Evol. Microbiol.">
        <title>The Global Catalogue of Microorganisms (GCM) 10K type strain sequencing project: providing services to taxonomists for standard genome sequencing and annotation.</title>
        <authorList>
            <consortium name="The Broad Institute Genomics Platform"/>
            <consortium name="The Broad Institute Genome Sequencing Center for Infectious Disease"/>
            <person name="Wu L."/>
            <person name="Ma J."/>
        </authorList>
    </citation>
    <scope>NUCLEOTIDE SEQUENCE [LARGE SCALE GENOMIC DNA]</scope>
    <source>
        <strain evidence="12">CECT 7184</strain>
    </source>
</reference>
<feature type="transmembrane region" description="Helical" evidence="9">
    <location>
        <begin position="12"/>
        <end position="35"/>
    </location>
</feature>
<dbReference type="SUPFAM" id="SSF161098">
    <property type="entry name" value="MetI-like"/>
    <property type="match status" value="1"/>
</dbReference>
<protein>
    <recommendedName>
        <fullName evidence="3 9">Phosphate transport system permease protein PstA</fullName>
    </recommendedName>
</protein>
<keyword evidence="7 9" id="KW-1133">Transmembrane helix</keyword>
<dbReference type="InterPro" id="IPR000515">
    <property type="entry name" value="MetI-like"/>
</dbReference>
<evidence type="ECO:0000313" key="11">
    <source>
        <dbReference type="EMBL" id="MDN3708349.1"/>
    </source>
</evidence>
<evidence type="ECO:0000256" key="9">
    <source>
        <dbReference type="RuleBase" id="RU363043"/>
    </source>
</evidence>
<feature type="transmembrane region" description="Helical" evidence="9">
    <location>
        <begin position="108"/>
        <end position="128"/>
    </location>
</feature>
<keyword evidence="12" id="KW-1185">Reference proteome</keyword>
<feature type="transmembrane region" description="Helical" evidence="9">
    <location>
        <begin position="252"/>
        <end position="274"/>
    </location>
</feature>
<dbReference type="PROSITE" id="PS50928">
    <property type="entry name" value="ABC_TM1"/>
    <property type="match status" value="1"/>
</dbReference>
<proteinExistence type="inferred from homology"/>
<dbReference type="Proteomes" id="UP001242368">
    <property type="component" value="Unassembled WGS sequence"/>
</dbReference>
<dbReference type="CDD" id="cd06261">
    <property type="entry name" value="TM_PBP2"/>
    <property type="match status" value="1"/>
</dbReference>
<comment type="similarity">
    <text evidence="2 9">Belongs to the binding-protein-dependent transport system permease family. CysTW subfamily.</text>
</comment>
<evidence type="ECO:0000256" key="5">
    <source>
        <dbReference type="ARBA" id="ARBA00022475"/>
    </source>
</evidence>
<dbReference type="Pfam" id="PF00528">
    <property type="entry name" value="BPD_transp_1"/>
    <property type="match status" value="1"/>
</dbReference>
<name>A0ABT8CV19_9FLAO</name>
<dbReference type="InterPro" id="IPR035906">
    <property type="entry name" value="MetI-like_sf"/>
</dbReference>
<sequence>MISKNIASFIGLRFLGLCTIVVLAFILLVLIDIIWKGAGTLSWDFIFTVPRKGMTEGGIYPALVGTTMVTVITAKFSIPVGVATAVYLNEYASDNMFTKILRASIRNLAGVPSIIYGLFGVALFVEALRLGNSVVSSGLTLGLMTLPYIITATEEALRSVPHSHREGALALGATKWEAIKTIILPSAIAGITTGAILGVSRAAGETAPILFTGVTFYLRFPPDTLDSEFMALPYHLYILSTQHHAIEQVRPLAYGTALVLILLIVVLNIIAFIIRNKYAKELVK</sequence>
<dbReference type="PANTHER" id="PTHR43470:SF3">
    <property type="entry name" value="PHOSPHATE TRANSPORT SYSTEM PERMEASE PROTEIN PSTA-RELATED"/>
    <property type="match status" value="1"/>
</dbReference>
<comment type="caution">
    <text evidence="11">The sequence shown here is derived from an EMBL/GenBank/DDBJ whole genome shotgun (WGS) entry which is preliminary data.</text>
</comment>
<keyword evidence="5 9" id="KW-1003">Cell membrane</keyword>
<keyword evidence="8 9" id="KW-0472">Membrane</keyword>
<dbReference type="NCBIfam" id="TIGR00974">
    <property type="entry name" value="3a0107s02c"/>
    <property type="match status" value="1"/>
</dbReference>
<evidence type="ECO:0000256" key="2">
    <source>
        <dbReference type="ARBA" id="ARBA00007069"/>
    </source>
</evidence>
<evidence type="ECO:0000256" key="8">
    <source>
        <dbReference type="ARBA" id="ARBA00023136"/>
    </source>
</evidence>
<comment type="subcellular location">
    <subcellularLocation>
        <location evidence="1 9">Cell membrane</location>
        <topology evidence="1 9">Multi-pass membrane protein</topology>
    </subcellularLocation>
</comment>
<feature type="transmembrane region" description="Helical" evidence="9">
    <location>
        <begin position="134"/>
        <end position="153"/>
    </location>
</feature>
<gene>
    <name evidence="11" type="primary">pstA</name>
    <name evidence="11" type="ORF">QW060_14705</name>
</gene>
<evidence type="ECO:0000259" key="10">
    <source>
        <dbReference type="PROSITE" id="PS50928"/>
    </source>
</evidence>
<dbReference type="Gene3D" id="1.10.3720.10">
    <property type="entry name" value="MetI-like"/>
    <property type="match status" value="1"/>
</dbReference>
<evidence type="ECO:0000256" key="1">
    <source>
        <dbReference type="ARBA" id="ARBA00004651"/>
    </source>
</evidence>
<accession>A0ABT8CV19</accession>
<organism evidence="11 12">
    <name type="scientific">Paenimyroides ceti</name>
    <dbReference type="NCBI Taxonomy" id="395087"/>
    <lineage>
        <taxon>Bacteria</taxon>
        <taxon>Pseudomonadati</taxon>
        <taxon>Bacteroidota</taxon>
        <taxon>Flavobacteriia</taxon>
        <taxon>Flavobacteriales</taxon>
        <taxon>Flavobacteriaceae</taxon>
        <taxon>Paenimyroides</taxon>
    </lineage>
</organism>
<evidence type="ECO:0000256" key="3">
    <source>
        <dbReference type="ARBA" id="ARBA00016864"/>
    </source>
</evidence>
<dbReference type="EMBL" id="JAUFQU010000001">
    <property type="protein sequence ID" value="MDN3708349.1"/>
    <property type="molecule type" value="Genomic_DNA"/>
</dbReference>
<dbReference type="PANTHER" id="PTHR43470">
    <property type="entry name" value="PHOSPHATE TRANSPORT SYSTEM PERMEASE PROTEIN PSTA-RELATED"/>
    <property type="match status" value="1"/>
</dbReference>
<keyword evidence="4" id="KW-0813">Transport</keyword>
<feature type="domain" description="ABC transmembrane type-1" evidence="10">
    <location>
        <begin position="63"/>
        <end position="271"/>
    </location>
</feature>
<dbReference type="RefSeq" id="WP_290364219.1">
    <property type="nucleotide sequence ID" value="NZ_JAUFQU010000001.1"/>
</dbReference>
<dbReference type="InterPro" id="IPR005672">
    <property type="entry name" value="Phosphate_PstA"/>
</dbReference>
<evidence type="ECO:0000313" key="12">
    <source>
        <dbReference type="Proteomes" id="UP001242368"/>
    </source>
</evidence>
<feature type="transmembrane region" description="Helical" evidence="9">
    <location>
        <begin position="59"/>
        <end position="88"/>
    </location>
</feature>
<evidence type="ECO:0000256" key="7">
    <source>
        <dbReference type="ARBA" id="ARBA00022989"/>
    </source>
</evidence>